<dbReference type="Gene3D" id="3.40.50.300">
    <property type="entry name" value="P-loop containing nucleotide triphosphate hydrolases"/>
    <property type="match status" value="1"/>
</dbReference>
<evidence type="ECO:0000313" key="2">
    <source>
        <dbReference type="Proteomes" id="UP000003684"/>
    </source>
</evidence>
<protein>
    <recommendedName>
        <fullName evidence="3">ABC transporter, ATP-binding protein</fullName>
    </recommendedName>
</protein>
<dbReference type="SUPFAM" id="SSF52540">
    <property type="entry name" value="P-loop containing nucleoside triphosphate hydrolases"/>
    <property type="match status" value="1"/>
</dbReference>
<accession>D1YJD2</accession>
<gene>
    <name evidence="1" type="ORF">HMPREF9209_1039</name>
</gene>
<sequence length="50" mass="6004">MWDEPANYLDVFNQDQLIKLLREVKPAMLLIEHDKYFIEQVADQRIVISN</sequence>
<organism evidence="1 2">
    <name type="scientific">Lactobacillus gasseri 224-1</name>
    <dbReference type="NCBI Taxonomy" id="679196"/>
    <lineage>
        <taxon>Bacteria</taxon>
        <taxon>Bacillati</taxon>
        <taxon>Bacillota</taxon>
        <taxon>Bacilli</taxon>
        <taxon>Lactobacillales</taxon>
        <taxon>Lactobacillaceae</taxon>
        <taxon>Lactobacillus</taxon>
    </lineage>
</organism>
<dbReference type="EMBL" id="ADFT01000018">
    <property type="protein sequence ID" value="EFB62401.1"/>
    <property type="molecule type" value="Genomic_DNA"/>
</dbReference>
<reference evidence="1 2" key="1">
    <citation type="submission" date="2009-12" db="EMBL/GenBank/DDBJ databases">
        <title>Genome Sequence of Lactobacillus gasseri 224-1.</title>
        <authorList>
            <person name="Durkin A.S."/>
            <person name="Madupu R."/>
            <person name="Torralba M."/>
            <person name="Methe B."/>
            <person name="Sutton G."/>
            <person name="Strausberg R.L."/>
            <person name="Nelson K.E."/>
        </authorList>
    </citation>
    <scope>NUCLEOTIDE SEQUENCE [LARGE SCALE GENOMIC DNA]</scope>
    <source>
        <strain evidence="1 2">224-1</strain>
    </source>
</reference>
<dbReference type="AlphaFoldDB" id="D1YJD2"/>
<name>D1YJD2_LACGS</name>
<dbReference type="Proteomes" id="UP000003684">
    <property type="component" value="Unassembled WGS sequence"/>
</dbReference>
<proteinExistence type="predicted"/>
<evidence type="ECO:0000313" key="1">
    <source>
        <dbReference type="EMBL" id="EFB62401.1"/>
    </source>
</evidence>
<comment type="caution">
    <text evidence="1">The sequence shown here is derived from an EMBL/GenBank/DDBJ whole genome shotgun (WGS) entry which is preliminary data.</text>
</comment>
<evidence type="ECO:0008006" key="3">
    <source>
        <dbReference type="Google" id="ProtNLM"/>
    </source>
</evidence>
<dbReference type="InterPro" id="IPR027417">
    <property type="entry name" value="P-loop_NTPase"/>
</dbReference>